<keyword evidence="2" id="KW-1185">Reference proteome</keyword>
<evidence type="ECO:0000313" key="2">
    <source>
        <dbReference type="Proteomes" id="UP001141327"/>
    </source>
</evidence>
<dbReference type="Proteomes" id="UP001141327">
    <property type="component" value="Unassembled WGS sequence"/>
</dbReference>
<reference evidence="1" key="1">
    <citation type="journal article" date="2022" name="bioRxiv">
        <title>Genomics of Preaxostyla Flagellates Illuminates Evolutionary Transitions and the Path Towards Mitochondrial Loss.</title>
        <authorList>
            <person name="Novak L.V.F."/>
            <person name="Treitli S.C."/>
            <person name="Pyrih J."/>
            <person name="Halakuc P."/>
            <person name="Pipaliya S.V."/>
            <person name="Vacek V."/>
            <person name="Brzon O."/>
            <person name="Soukal P."/>
            <person name="Eme L."/>
            <person name="Dacks J.B."/>
            <person name="Karnkowska A."/>
            <person name="Elias M."/>
            <person name="Hampl V."/>
        </authorList>
    </citation>
    <scope>NUCLEOTIDE SEQUENCE</scope>
    <source>
        <strain evidence="1">RCP-MX</strain>
    </source>
</reference>
<sequence>MLRYRAIFFNEIPTPVITADAHALCVTAPHVGKPAGPGQQTPTSCPLSSHGVTWVWAPGQRSPKGETRCTNFDRRQFACRTGEENQFECCLFVRGRENGVGE</sequence>
<organism evidence="1 2">
    <name type="scientific">Paratrimastix pyriformis</name>
    <dbReference type="NCBI Taxonomy" id="342808"/>
    <lineage>
        <taxon>Eukaryota</taxon>
        <taxon>Metamonada</taxon>
        <taxon>Preaxostyla</taxon>
        <taxon>Paratrimastigidae</taxon>
        <taxon>Paratrimastix</taxon>
    </lineage>
</organism>
<name>A0ABQ8UUZ3_9EUKA</name>
<evidence type="ECO:0000313" key="1">
    <source>
        <dbReference type="EMBL" id="KAJ4462367.1"/>
    </source>
</evidence>
<gene>
    <name evidence="1" type="ORF">PAPYR_990</name>
</gene>
<proteinExistence type="predicted"/>
<protein>
    <submittedName>
        <fullName evidence="1">Uncharacterized protein</fullName>
    </submittedName>
</protein>
<accession>A0ABQ8UUZ3</accession>
<dbReference type="EMBL" id="JAPMOS010000003">
    <property type="protein sequence ID" value="KAJ4462367.1"/>
    <property type="molecule type" value="Genomic_DNA"/>
</dbReference>
<comment type="caution">
    <text evidence="1">The sequence shown here is derived from an EMBL/GenBank/DDBJ whole genome shotgun (WGS) entry which is preliminary data.</text>
</comment>